<evidence type="ECO:0000256" key="3">
    <source>
        <dbReference type="ARBA" id="ARBA00022842"/>
    </source>
</evidence>
<reference evidence="4 6" key="1">
    <citation type="journal article" date="2017" name="Nature">
        <title>The sunflower genome provides insights into oil metabolism, flowering and Asterid evolution.</title>
        <authorList>
            <person name="Badouin H."/>
            <person name="Gouzy J."/>
            <person name="Grassa C.J."/>
            <person name="Murat F."/>
            <person name="Staton S.E."/>
            <person name="Cottret L."/>
            <person name="Lelandais-Briere C."/>
            <person name="Owens G.L."/>
            <person name="Carrere S."/>
            <person name="Mayjonade B."/>
            <person name="Legrand L."/>
            <person name="Gill N."/>
            <person name="Kane N.C."/>
            <person name="Bowers J.E."/>
            <person name="Hubner S."/>
            <person name="Bellec A."/>
            <person name="Berard A."/>
            <person name="Berges H."/>
            <person name="Blanchet N."/>
            <person name="Boniface M.C."/>
            <person name="Brunel D."/>
            <person name="Catrice O."/>
            <person name="Chaidir N."/>
            <person name="Claudel C."/>
            <person name="Donnadieu C."/>
            <person name="Faraut T."/>
            <person name="Fievet G."/>
            <person name="Helmstetter N."/>
            <person name="King M."/>
            <person name="Knapp S.J."/>
            <person name="Lai Z."/>
            <person name="Le Paslier M.C."/>
            <person name="Lippi Y."/>
            <person name="Lorenzon L."/>
            <person name="Mandel J.R."/>
            <person name="Marage G."/>
            <person name="Marchand G."/>
            <person name="Marquand E."/>
            <person name="Bret-Mestries E."/>
            <person name="Morien E."/>
            <person name="Nambeesan S."/>
            <person name="Nguyen T."/>
            <person name="Pegot-Espagnet P."/>
            <person name="Pouilly N."/>
            <person name="Raftis F."/>
            <person name="Sallet E."/>
            <person name="Schiex T."/>
            <person name="Thomas J."/>
            <person name="Vandecasteele C."/>
            <person name="Vares D."/>
            <person name="Vear F."/>
            <person name="Vautrin S."/>
            <person name="Crespi M."/>
            <person name="Mangin B."/>
            <person name="Burke J.M."/>
            <person name="Salse J."/>
            <person name="Munos S."/>
            <person name="Vincourt P."/>
            <person name="Rieseberg L.H."/>
            <person name="Langlade N.B."/>
        </authorList>
    </citation>
    <scope>NUCLEOTIDE SEQUENCE [LARGE SCALE GENOMIC DNA]</scope>
    <source>
        <strain evidence="6">cv. SF193</strain>
        <tissue evidence="4">Leaves</tissue>
    </source>
</reference>
<keyword evidence="3" id="KW-0460">Magnesium</keyword>
<dbReference type="Proteomes" id="UP000215914">
    <property type="component" value="Chromosome 3"/>
</dbReference>
<dbReference type="Gene3D" id="1.10.600.10">
    <property type="entry name" value="Farnesyl Diphosphate Synthase"/>
    <property type="match status" value="1"/>
</dbReference>
<reference evidence="5" key="2">
    <citation type="submission" date="2017-02" db="EMBL/GenBank/DDBJ databases">
        <title>Sunflower complete genome.</title>
        <authorList>
            <person name="Langlade N."/>
            <person name="Munos S."/>
        </authorList>
    </citation>
    <scope>NUCLEOTIDE SEQUENCE [LARGE SCALE GENOMIC DNA]</scope>
    <source>
        <tissue evidence="5">Leaves</tissue>
    </source>
</reference>
<organism evidence="5 6">
    <name type="scientific">Helianthus annuus</name>
    <name type="common">Common sunflower</name>
    <dbReference type="NCBI Taxonomy" id="4232"/>
    <lineage>
        <taxon>Eukaryota</taxon>
        <taxon>Viridiplantae</taxon>
        <taxon>Streptophyta</taxon>
        <taxon>Embryophyta</taxon>
        <taxon>Tracheophyta</taxon>
        <taxon>Spermatophyta</taxon>
        <taxon>Magnoliopsida</taxon>
        <taxon>eudicotyledons</taxon>
        <taxon>Gunneridae</taxon>
        <taxon>Pentapetalae</taxon>
        <taxon>asterids</taxon>
        <taxon>campanulids</taxon>
        <taxon>Asterales</taxon>
        <taxon>Asteraceae</taxon>
        <taxon>Asteroideae</taxon>
        <taxon>Heliantheae alliance</taxon>
        <taxon>Heliantheae</taxon>
        <taxon>Helianthus</taxon>
    </lineage>
</organism>
<evidence type="ECO:0000313" key="6">
    <source>
        <dbReference type="Proteomes" id="UP000215914"/>
    </source>
</evidence>
<dbReference type="InterPro" id="IPR008949">
    <property type="entry name" value="Isoprenoid_synthase_dom_sf"/>
</dbReference>
<dbReference type="STRING" id="4232.A0A251V7C8"/>
<name>A0A251V7C8_HELAN</name>
<dbReference type="AlphaFoldDB" id="A0A251V7C8"/>
<dbReference type="EMBL" id="CM007892">
    <property type="protein sequence ID" value="OTG31510.1"/>
    <property type="molecule type" value="Genomic_DNA"/>
</dbReference>
<dbReference type="EMBL" id="MNCJ02000318">
    <property type="protein sequence ID" value="KAF5815003.1"/>
    <property type="molecule type" value="Genomic_DNA"/>
</dbReference>
<proteinExistence type="predicted"/>
<reference evidence="4" key="3">
    <citation type="submission" date="2020-06" db="EMBL/GenBank/DDBJ databases">
        <title>Helianthus annuus Genome sequencing and assembly Release 2.</title>
        <authorList>
            <person name="Gouzy J."/>
            <person name="Langlade N."/>
            <person name="Munos S."/>
        </authorList>
    </citation>
    <scope>NUCLEOTIDE SEQUENCE</scope>
    <source>
        <tissue evidence="4">Leaves</tissue>
    </source>
</reference>
<dbReference type="GO" id="GO:0004659">
    <property type="term" value="F:prenyltransferase activity"/>
    <property type="evidence" value="ECO:0000318"/>
    <property type="project" value="GO_Central"/>
</dbReference>
<comment type="cofactor">
    <cofactor evidence="1">
        <name>Mg(2+)</name>
        <dbReference type="ChEBI" id="CHEBI:18420"/>
    </cofactor>
</comment>
<dbReference type="InParanoid" id="A0A251V7C8"/>
<dbReference type="OMA" id="HACGATC"/>
<sequence length="295" mass="31797">MAGLHLHLHLQTNLSRSSSPRPPSAYQPTTTLLNPTRNAPYWDSIYSDIHTHLKKSIPIREPVTVYEPMHHLTFAPPIATASALCVAACEAVGGHRDDAIVAASAIHLMHATIHTHDNLLLSAKKISEPVSEISRKFTPGIELMTGDGILPFGFELLAGADDNENDNDNSEKILKVVIEISRAMGAQGMINGGDDETTDEVGSDQWRGQPTRQLHGCGAACGAIMGSGSTEEIEQLRRFGVFVGKIQRVLSGKGGSGGGEMGLVEKWRGLALKELECFDSKRVEQISSIVNVLCD</sequence>
<keyword evidence="2" id="KW-0479">Metal-binding</keyword>
<dbReference type="GO" id="GO:0046872">
    <property type="term" value="F:metal ion binding"/>
    <property type="evidence" value="ECO:0007669"/>
    <property type="project" value="UniProtKB-KW"/>
</dbReference>
<gene>
    <name evidence="5" type="ORF">HannXRQ_Chr03g0076451</name>
    <name evidence="4" type="ORF">HanXRQr2_Chr03g0117561</name>
</gene>
<dbReference type="PANTHER" id="PTHR43281:SF6">
    <property type="entry name" value="HETERODIMERIC GERANYLGERANYL PYROPHOSPHATE SYNTHASE SMALL SUBUNIT, CHLOROPLASTIC-LIKE"/>
    <property type="match status" value="1"/>
</dbReference>
<dbReference type="OrthoDB" id="1923994at2759"/>
<accession>A0A251V7C8</accession>
<dbReference type="SUPFAM" id="SSF48576">
    <property type="entry name" value="Terpenoid synthases"/>
    <property type="match status" value="1"/>
</dbReference>
<protein>
    <submittedName>
        <fullName evidence="4">Isoprenoid synthase domain superfamily</fullName>
    </submittedName>
    <submittedName>
        <fullName evidence="5">Putative isoprenoid synthase domain, Polyprenyl synthetase-related protein</fullName>
    </submittedName>
</protein>
<evidence type="ECO:0000313" key="4">
    <source>
        <dbReference type="EMBL" id="KAF5815003.1"/>
    </source>
</evidence>
<dbReference type="PANTHER" id="PTHR43281">
    <property type="entry name" value="FARNESYL DIPHOSPHATE SYNTHASE"/>
    <property type="match status" value="1"/>
</dbReference>
<keyword evidence="6" id="KW-1185">Reference proteome</keyword>
<evidence type="ECO:0000313" key="5">
    <source>
        <dbReference type="EMBL" id="OTG31510.1"/>
    </source>
</evidence>
<dbReference type="Gramene" id="mRNA:HanXRQr2_Chr03g0117561">
    <property type="protein sequence ID" value="CDS:HanXRQr2_Chr03g0117561.1"/>
    <property type="gene ID" value="HanXRQr2_Chr03g0117561"/>
</dbReference>
<evidence type="ECO:0000256" key="1">
    <source>
        <dbReference type="ARBA" id="ARBA00001946"/>
    </source>
</evidence>
<evidence type="ECO:0000256" key="2">
    <source>
        <dbReference type="ARBA" id="ARBA00022723"/>
    </source>
</evidence>